<reference evidence="4 5" key="2">
    <citation type="submission" date="2024-07" db="EMBL/GenBank/DDBJ databases">
        <authorList>
            <person name="Akdeniz Z."/>
        </authorList>
    </citation>
    <scope>NUCLEOTIDE SEQUENCE [LARGE SCALE GENOMIC DNA]</scope>
</reference>
<keyword evidence="5" id="KW-1185">Reference proteome</keyword>
<dbReference type="SMART" id="SM00028">
    <property type="entry name" value="TPR"/>
    <property type="match status" value="2"/>
</dbReference>
<dbReference type="Gene3D" id="1.25.40.10">
    <property type="entry name" value="Tetratricopeptide repeat domain"/>
    <property type="match status" value="1"/>
</dbReference>
<name>A0AA86UMN9_9EUKA</name>
<dbReference type="InterPro" id="IPR001214">
    <property type="entry name" value="SET_dom"/>
</dbReference>
<reference evidence="3" key="1">
    <citation type="submission" date="2023-06" db="EMBL/GenBank/DDBJ databases">
        <authorList>
            <person name="Kurt Z."/>
        </authorList>
    </citation>
    <scope>NUCLEOTIDE SEQUENCE</scope>
</reference>
<comment type="caution">
    <text evidence="3">The sequence shown here is derived from an EMBL/GenBank/DDBJ whole genome shotgun (WGS) entry which is preliminary data.</text>
</comment>
<dbReference type="PROSITE" id="PS50005">
    <property type="entry name" value="TPR"/>
    <property type="match status" value="2"/>
</dbReference>
<dbReference type="Pfam" id="PF00856">
    <property type="entry name" value="SET"/>
    <property type="match status" value="1"/>
</dbReference>
<dbReference type="EMBL" id="CATOUU010000884">
    <property type="protein sequence ID" value="CAI9957341.1"/>
    <property type="molecule type" value="Genomic_DNA"/>
</dbReference>
<accession>A0AA86UMN9</accession>
<feature type="repeat" description="TPR" evidence="1">
    <location>
        <begin position="214"/>
        <end position="247"/>
    </location>
</feature>
<evidence type="ECO:0000259" key="2">
    <source>
        <dbReference type="PROSITE" id="PS50280"/>
    </source>
</evidence>
<proteinExistence type="predicted"/>
<dbReference type="Proteomes" id="UP001642409">
    <property type="component" value="Unassembled WGS sequence"/>
</dbReference>
<dbReference type="Pfam" id="PF00515">
    <property type="entry name" value="TPR_1"/>
    <property type="match status" value="1"/>
</dbReference>
<dbReference type="PANTHER" id="PTHR47643">
    <property type="entry name" value="TPR DOMAIN PROTEIN (AFU_ORTHOLOGUE AFUA_5G12710)"/>
    <property type="match status" value="1"/>
</dbReference>
<evidence type="ECO:0000256" key="1">
    <source>
        <dbReference type="PROSITE-ProRule" id="PRU00339"/>
    </source>
</evidence>
<dbReference type="InterPro" id="IPR053209">
    <property type="entry name" value="Gramillin-biosynth_MTr"/>
</dbReference>
<evidence type="ECO:0000313" key="4">
    <source>
        <dbReference type="EMBL" id="CAL6013061.1"/>
    </source>
</evidence>
<dbReference type="InterPro" id="IPR011990">
    <property type="entry name" value="TPR-like_helical_dom_sf"/>
</dbReference>
<feature type="repeat" description="TPR" evidence="1">
    <location>
        <begin position="255"/>
        <end position="288"/>
    </location>
</feature>
<feature type="domain" description="SET" evidence="2">
    <location>
        <begin position="364"/>
        <end position="546"/>
    </location>
</feature>
<organism evidence="3">
    <name type="scientific">Hexamita inflata</name>
    <dbReference type="NCBI Taxonomy" id="28002"/>
    <lineage>
        <taxon>Eukaryota</taxon>
        <taxon>Metamonada</taxon>
        <taxon>Diplomonadida</taxon>
        <taxon>Hexamitidae</taxon>
        <taxon>Hexamitinae</taxon>
        <taxon>Hexamita</taxon>
    </lineage>
</organism>
<dbReference type="SMART" id="SM00317">
    <property type="entry name" value="SET"/>
    <property type="match status" value="1"/>
</dbReference>
<dbReference type="PANTHER" id="PTHR47643:SF2">
    <property type="entry name" value="TPR DOMAIN PROTEIN (AFU_ORTHOLOGUE AFUA_5G12710)"/>
    <property type="match status" value="1"/>
</dbReference>
<dbReference type="SUPFAM" id="SSF82199">
    <property type="entry name" value="SET domain"/>
    <property type="match status" value="1"/>
</dbReference>
<gene>
    <name evidence="4" type="ORF">HINF_LOCUS23608</name>
    <name evidence="3" type="ORF">HINF_LOCUS44986</name>
</gene>
<evidence type="ECO:0000313" key="3">
    <source>
        <dbReference type="EMBL" id="CAI9957341.1"/>
    </source>
</evidence>
<protein>
    <submittedName>
        <fullName evidence="3">SET domain-containing protein</fullName>
    </submittedName>
    <submittedName>
        <fullName evidence="4">SET_domain-containing protein</fullName>
    </submittedName>
</protein>
<keyword evidence="1" id="KW-0802">TPR repeat</keyword>
<dbReference type="InterPro" id="IPR019734">
    <property type="entry name" value="TPR_rpt"/>
</dbReference>
<dbReference type="EMBL" id="CAXDID020000067">
    <property type="protein sequence ID" value="CAL6013061.1"/>
    <property type="molecule type" value="Genomic_DNA"/>
</dbReference>
<evidence type="ECO:0000313" key="5">
    <source>
        <dbReference type="Proteomes" id="UP001642409"/>
    </source>
</evidence>
<dbReference type="Gene3D" id="2.170.270.10">
    <property type="entry name" value="SET domain"/>
    <property type="match status" value="1"/>
</dbReference>
<dbReference type="InterPro" id="IPR046341">
    <property type="entry name" value="SET_dom_sf"/>
</dbReference>
<dbReference type="PROSITE" id="PS50280">
    <property type="entry name" value="SET"/>
    <property type="match status" value="1"/>
</dbReference>
<dbReference type="AlphaFoldDB" id="A0AA86UMN9"/>
<sequence>MELEQFLNHYKIIKPEEIKIIQDQWQRGWNPIKILKEYKIRNQNLILRNQLLEKFKQNRLMKNRTYNYLKKQGVHTINAFIDGFDPIPFNNVCQLSEDQLKQVQLEDLETNKIYENCILWGTVICDPYKVAGCYILIEDDNYEVIEVQLFNSVPFNVFQDVLDQIIQDGCIIGIKNPYKMMCLDNIAVIRNDNPSNIIIRYPQIENQLKSDSNAINLLERGYQQQEQNNLQSALKLYEQALKYSQHNTNQSEIQIQIYLNIATVYQILEDYQEAVHYCNIALKIDPSATCISDLQLKLLESLQDYNKLCPLLDKNSDTYKRVIQKSNMQKAIFNNEIHLIFSSAFAKQKRQFNDFLNNFCNYYGPIEIKSTNFCRGLYATQDIQSNQIVIIEAPLQASSFPTFADKPLDEQHQRMAQQMPDMYLLNDLVMRCQNNPNLRKQIAQLYSGKFRQDCPDIKADVINQYYKEKPRYLSASEIWDVIEMNSLHIIRDDDANHIWSMLFHVISFINHQNNPNTILITHTEHYGVIFSTKFIKKGEQITMDYVPALKGDEKKNALLAWGIQ</sequence>
<dbReference type="SUPFAM" id="SSF48452">
    <property type="entry name" value="TPR-like"/>
    <property type="match status" value="1"/>
</dbReference>